<dbReference type="NCBIfam" id="TIGR00254">
    <property type="entry name" value="GGDEF"/>
    <property type="match status" value="1"/>
</dbReference>
<dbReference type="Pfam" id="PF00072">
    <property type="entry name" value="Response_reg"/>
    <property type="match status" value="1"/>
</dbReference>
<dbReference type="Pfam" id="PF00563">
    <property type="entry name" value="EAL"/>
    <property type="match status" value="1"/>
</dbReference>
<evidence type="ECO:0000313" key="6">
    <source>
        <dbReference type="Proteomes" id="UP000194450"/>
    </source>
</evidence>
<dbReference type="RefSeq" id="WP_086435202.1">
    <property type="nucleotide sequence ID" value="NZ_FXWH01000003.1"/>
</dbReference>
<dbReference type="InterPro" id="IPR035919">
    <property type="entry name" value="EAL_sf"/>
</dbReference>
<feature type="domain" description="GGDEF" evidence="4">
    <location>
        <begin position="351"/>
        <end position="477"/>
    </location>
</feature>
<dbReference type="InterPro" id="IPR011006">
    <property type="entry name" value="CheY-like_superfamily"/>
</dbReference>
<dbReference type="AlphaFoldDB" id="A0A1Y6FXB5"/>
<dbReference type="PANTHER" id="PTHR33121">
    <property type="entry name" value="CYCLIC DI-GMP PHOSPHODIESTERASE PDEF"/>
    <property type="match status" value="1"/>
</dbReference>
<dbReference type="InterPro" id="IPR021800">
    <property type="entry name" value="DUF3369"/>
</dbReference>
<dbReference type="PROSITE" id="PS50110">
    <property type="entry name" value="RESPONSE_REGULATORY"/>
    <property type="match status" value="1"/>
</dbReference>
<sequence length="737" mass="82535">MHGNEDDSLLFLHDEEEQSSAEHTDGHWTLLIVDDDQEIHSVTKLALSGVIVAGKTLQFAHAYSGADALEYLRNNDDVAMVLLDVVMETDDAGLRVVKAIRDELQNEEIRIILRTGQPGYAPEESVVKQYDINDYKTKTELTRSRLMTTVFSAVRSYQQIRTINENRRGLRKIIHSAANLMERHSIINFSEGVVTQIASLLGLRAEGIVGARVNKRGPSGKVDKDIIVLGAAGHYADAINNPLAQVKDKRVIEAVTKCLTERQHVILDHATVFFIDCAEHEAAAFIETSEPLRTFDKELIEVFLANIAIGFENANLFEDLRTAAYLDQLTGQPNRAEFIRMLDKLAQNTSSEMVAAIIDIDHFSDVNEGLGQDVGNELLVSVAQRLRAQLSSDVFVSRLGADVYGVIGGEEQINPQHIESLFLLPFKASEQYIPLNVTCGFTRKHDTHSGLDLLKYAYIALKNAKNSSLQSFDYYHPSMEEETLRRLDLVSRLRSDFAERKLEVWFQPQVELETGRIIGAEALLRWPQADGSFISPAVFIPLAEYSGLIVEIGAWVLEEACKEVQQFDALGLPELRVAVNVSVPQFRTKDFPERLDATLKRYNVAPDRIELEITESIVMEDPELVADILRRLKSTGMQVAIDDFGVGFSSLSYIQKLPLDRLKIDRSFVQNACTDSGRIIIETIVDMAHRLGLSVLAEGIETEDQARYFKHLKCGEAQGYLFAHPMPAKELKALLKQ</sequence>
<dbReference type="PROSITE" id="PS50887">
    <property type="entry name" value="GGDEF"/>
    <property type="match status" value="1"/>
</dbReference>
<dbReference type="InterPro" id="IPR029787">
    <property type="entry name" value="Nucleotide_cyclase"/>
</dbReference>
<dbReference type="EMBL" id="FXWH01000003">
    <property type="protein sequence ID" value="SMQ80280.1"/>
    <property type="molecule type" value="Genomic_DNA"/>
</dbReference>
<dbReference type="SMART" id="SM00052">
    <property type="entry name" value="EAL"/>
    <property type="match status" value="1"/>
</dbReference>
<organism evidence="5 6">
    <name type="scientific">Pseudidiomarina planktonica</name>
    <dbReference type="NCBI Taxonomy" id="1323738"/>
    <lineage>
        <taxon>Bacteria</taxon>
        <taxon>Pseudomonadati</taxon>
        <taxon>Pseudomonadota</taxon>
        <taxon>Gammaproteobacteria</taxon>
        <taxon>Alteromonadales</taxon>
        <taxon>Idiomarinaceae</taxon>
        <taxon>Pseudidiomarina</taxon>
    </lineage>
</organism>
<dbReference type="InterPro" id="IPR001789">
    <property type="entry name" value="Sig_transdc_resp-reg_receiver"/>
</dbReference>
<dbReference type="SUPFAM" id="SSF55073">
    <property type="entry name" value="Nucleotide cyclase"/>
    <property type="match status" value="1"/>
</dbReference>
<gene>
    <name evidence="5" type="ORF">SAMN06297229_2054</name>
</gene>
<feature type="domain" description="Response regulatory" evidence="2">
    <location>
        <begin position="29"/>
        <end position="153"/>
    </location>
</feature>
<dbReference type="Proteomes" id="UP000194450">
    <property type="component" value="Unassembled WGS sequence"/>
</dbReference>
<dbReference type="InterPro" id="IPR000160">
    <property type="entry name" value="GGDEF_dom"/>
</dbReference>
<dbReference type="GO" id="GO:0000160">
    <property type="term" value="P:phosphorelay signal transduction system"/>
    <property type="evidence" value="ECO:0007669"/>
    <property type="project" value="InterPro"/>
</dbReference>
<dbReference type="SUPFAM" id="SSF141868">
    <property type="entry name" value="EAL domain-like"/>
    <property type="match status" value="1"/>
</dbReference>
<feature type="domain" description="EAL" evidence="3">
    <location>
        <begin position="486"/>
        <end position="737"/>
    </location>
</feature>
<reference evidence="6" key="1">
    <citation type="submission" date="2017-04" db="EMBL/GenBank/DDBJ databases">
        <authorList>
            <person name="Varghese N."/>
            <person name="Submissions S."/>
        </authorList>
    </citation>
    <scope>NUCLEOTIDE SEQUENCE [LARGE SCALE GENOMIC DNA]</scope>
</reference>
<dbReference type="SMART" id="SM00267">
    <property type="entry name" value="GGDEF"/>
    <property type="match status" value="1"/>
</dbReference>
<evidence type="ECO:0000259" key="3">
    <source>
        <dbReference type="PROSITE" id="PS50883"/>
    </source>
</evidence>
<accession>A0A1Y6FXB5</accession>
<dbReference type="PANTHER" id="PTHR33121:SF70">
    <property type="entry name" value="SIGNALING PROTEIN YKOW"/>
    <property type="match status" value="1"/>
</dbReference>
<dbReference type="GO" id="GO:0071111">
    <property type="term" value="F:cyclic-guanylate-specific phosphodiesterase activity"/>
    <property type="evidence" value="ECO:0007669"/>
    <property type="project" value="InterPro"/>
</dbReference>
<feature type="modified residue" description="4-aspartylphosphate" evidence="1">
    <location>
        <position position="84"/>
    </location>
</feature>
<dbReference type="Pfam" id="PF00990">
    <property type="entry name" value="GGDEF"/>
    <property type="match status" value="1"/>
</dbReference>
<evidence type="ECO:0000259" key="4">
    <source>
        <dbReference type="PROSITE" id="PS50887"/>
    </source>
</evidence>
<dbReference type="Gene3D" id="3.20.20.450">
    <property type="entry name" value="EAL domain"/>
    <property type="match status" value="1"/>
</dbReference>
<name>A0A1Y6FXB5_9GAMM</name>
<evidence type="ECO:0000313" key="5">
    <source>
        <dbReference type="EMBL" id="SMQ80280.1"/>
    </source>
</evidence>
<dbReference type="InterPro" id="IPR043128">
    <property type="entry name" value="Rev_trsase/Diguanyl_cyclase"/>
</dbReference>
<dbReference type="SUPFAM" id="SSF52172">
    <property type="entry name" value="CheY-like"/>
    <property type="match status" value="1"/>
</dbReference>
<keyword evidence="6" id="KW-1185">Reference proteome</keyword>
<dbReference type="Gene3D" id="3.40.50.2300">
    <property type="match status" value="1"/>
</dbReference>
<protein>
    <submittedName>
        <fullName evidence="5">Response regulator receiver modulated diguanylate cyclase/phosphodiesterase</fullName>
    </submittedName>
</protein>
<dbReference type="CDD" id="cd01948">
    <property type="entry name" value="EAL"/>
    <property type="match status" value="1"/>
</dbReference>
<dbReference type="CDD" id="cd01949">
    <property type="entry name" value="GGDEF"/>
    <property type="match status" value="1"/>
</dbReference>
<evidence type="ECO:0000256" key="1">
    <source>
        <dbReference type="PROSITE-ProRule" id="PRU00169"/>
    </source>
</evidence>
<keyword evidence="1" id="KW-0597">Phosphoprotein</keyword>
<dbReference type="InterPro" id="IPR001633">
    <property type="entry name" value="EAL_dom"/>
</dbReference>
<dbReference type="Gene3D" id="3.30.70.270">
    <property type="match status" value="1"/>
</dbReference>
<dbReference type="InterPro" id="IPR050706">
    <property type="entry name" value="Cyclic-di-GMP_PDE-like"/>
</dbReference>
<dbReference type="PROSITE" id="PS50883">
    <property type="entry name" value="EAL"/>
    <property type="match status" value="1"/>
</dbReference>
<dbReference type="OrthoDB" id="9813903at2"/>
<proteinExistence type="predicted"/>
<dbReference type="Pfam" id="PF11849">
    <property type="entry name" value="DUF3369"/>
    <property type="match status" value="1"/>
</dbReference>
<evidence type="ECO:0000259" key="2">
    <source>
        <dbReference type="PROSITE" id="PS50110"/>
    </source>
</evidence>